<proteinExistence type="predicted"/>
<dbReference type="GeneID" id="17281424"/>
<dbReference type="AlphaFoldDB" id="A0A0D3KK68"/>
<organism evidence="2 3">
    <name type="scientific">Emiliania huxleyi (strain CCMP1516)</name>
    <dbReference type="NCBI Taxonomy" id="280463"/>
    <lineage>
        <taxon>Eukaryota</taxon>
        <taxon>Haptista</taxon>
        <taxon>Haptophyta</taxon>
        <taxon>Prymnesiophyceae</taxon>
        <taxon>Isochrysidales</taxon>
        <taxon>Noelaerhabdaceae</taxon>
        <taxon>Emiliania</taxon>
    </lineage>
</organism>
<dbReference type="Proteomes" id="UP000013827">
    <property type="component" value="Unassembled WGS sequence"/>
</dbReference>
<sequence length="430" mass="46321">MHDGLKGMRGQRTAVSHPKAASECELVQQTSTAQCQLGISYGCRKDELWVSGCRGFFRCQTGGPLIPCGYPPGAREYNCSCASPPHLCPPAFYIAGAQKSGTSSLASWLNRLPSAAVDPREAAFSFTWALALNESCIDLDASGAAGSPAWLHSHCAKLQRMVASAAAGGSAKVQRMVASAVVDRHRLHSAEACRGGKSIGIKWPSYMGEDAWAPRSIHACGGAPVPRVIFVLREPAARAASHFRYFEQQRHWWRPRGWKPLVGLPMAMAFREVAHRSMARVREIMAGEDAVPALASEESFLNMSYSSRGAAIDSLYAYQLREWLRAFGGCGAFLIGIYEAHCGVLENHCGSVRNASEQGESAAVFSATLAQLREFFAPFNRLLEKELMGVCRLVPLGSPPPQGLGGVLAPPAAFPPVWFDFSAAGSGRHL</sequence>
<evidence type="ECO:0008006" key="4">
    <source>
        <dbReference type="Google" id="ProtNLM"/>
    </source>
</evidence>
<keyword evidence="1" id="KW-0808">Transferase</keyword>
<dbReference type="PANTHER" id="PTHR10605">
    <property type="entry name" value="HEPARAN SULFATE SULFOTRANSFERASE"/>
    <property type="match status" value="1"/>
</dbReference>
<evidence type="ECO:0000256" key="1">
    <source>
        <dbReference type="ARBA" id="ARBA00022679"/>
    </source>
</evidence>
<dbReference type="InterPro" id="IPR027417">
    <property type="entry name" value="P-loop_NTPase"/>
</dbReference>
<accession>A0A0D3KK68</accession>
<dbReference type="EnsemblProtists" id="EOD36153">
    <property type="protein sequence ID" value="EOD36153"/>
    <property type="gene ID" value="EMIHUDRAFT_226728"/>
</dbReference>
<dbReference type="SUPFAM" id="SSF52540">
    <property type="entry name" value="P-loop containing nucleoside triphosphate hydrolases"/>
    <property type="match status" value="1"/>
</dbReference>
<protein>
    <recommendedName>
        <fullName evidence="4">Sulfotransferase domain-containing protein</fullName>
    </recommendedName>
</protein>
<dbReference type="RefSeq" id="XP_005788582.1">
    <property type="nucleotide sequence ID" value="XM_005788525.1"/>
</dbReference>
<dbReference type="KEGG" id="ehx:EMIHUDRAFT_226728"/>
<dbReference type="Gene3D" id="3.40.50.300">
    <property type="entry name" value="P-loop containing nucleotide triphosphate hydrolases"/>
    <property type="match status" value="1"/>
</dbReference>
<dbReference type="GO" id="GO:0008146">
    <property type="term" value="F:sulfotransferase activity"/>
    <property type="evidence" value="ECO:0007669"/>
    <property type="project" value="InterPro"/>
</dbReference>
<reference evidence="3" key="1">
    <citation type="journal article" date="2013" name="Nature">
        <title>Pan genome of the phytoplankton Emiliania underpins its global distribution.</title>
        <authorList>
            <person name="Read B.A."/>
            <person name="Kegel J."/>
            <person name="Klute M.J."/>
            <person name="Kuo A."/>
            <person name="Lefebvre S.C."/>
            <person name="Maumus F."/>
            <person name="Mayer C."/>
            <person name="Miller J."/>
            <person name="Monier A."/>
            <person name="Salamov A."/>
            <person name="Young J."/>
            <person name="Aguilar M."/>
            <person name="Claverie J.M."/>
            <person name="Frickenhaus S."/>
            <person name="Gonzalez K."/>
            <person name="Herman E.K."/>
            <person name="Lin Y.C."/>
            <person name="Napier J."/>
            <person name="Ogata H."/>
            <person name="Sarno A.F."/>
            <person name="Shmutz J."/>
            <person name="Schroeder D."/>
            <person name="de Vargas C."/>
            <person name="Verret F."/>
            <person name="von Dassow P."/>
            <person name="Valentin K."/>
            <person name="Van de Peer Y."/>
            <person name="Wheeler G."/>
            <person name="Dacks J.B."/>
            <person name="Delwiche C.F."/>
            <person name="Dyhrman S.T."/>
            <person name="Glockner G."/>
            <person name="John U."/>
            <person name="Richards T."/>
            <person name="Worden A.Z."/>
            <person name="Zhang X."/>
            <person name="Grigoriev I.V."/>
            <person name="Allen A.E."/>
            <person name="Bidle K."/>
            <person name="Borodovsky M."/>
            <person name="Bowler C."/>
            <person name="Brownlee C."/>
            <person name="Cock J.M."/>
            <person name="Elias M."/>
            <person name="Gladyshev V.N."/>
            <person name="Groth M."/>
            <person name="Guda C."/>
            <person name="Hadaegh A."/>
            <person name="Iglesias-Rodriguez M.D."/>
            <person name="Jenkins J."/>
            <person name="Jones B.M."/>
            <person name="Lawson T."/>
            <person name="Leese F."/>
            <person name="Lindquist E."/>
            <person name="Lobanov A."/>
            <person name="Lomsadze A."/>
            <person name="Malik S.B."/>
            <person name="Marsh M.E."/>
            <person name="Mackinder L."/>
            <person name="Mock T."/>
            <person name="Mueller-Roeber B."/>
            <person name="Pagarete A."/>
            <person name="Parker M."/>
            <person name="Probert I."/>
            <person name="Quesneville H."/>
            <person name="Raines C."/>
            <person name="Rensing S.A."/>
            <person name="Riano-Pachon D.M."/>
            <person name="Richier S."/>
            <person name="Rokitta S."/>
            <person name="Shiraiwa Y."/>
            <person name="Soanes D.M."/>
            <person name="van der Giezen M."/>
            <person name="Wahlund T.M."/>
            <person name="Williams B."/>
            <person name="Wilson W."/>
            <person name="Wolfe G."/>
            <person name="Wurch L.L."/>
        </authorList>
    </citation>
    <scope>NUCLEOTIDE SEQUENCE</scope>
</reference>
<evidence type="ECO:0000313" key="3">
    <source>
        <dbReference type="Proteomes" id="UP000013827"/>
    </source>
</evidence>
<dbReference type="PANTHER" id="PTHR10605:SF56">
    <property type="entry name" value="BIFUNCTIONAL HEPARAN SULFATE N-DEACETYLASE_N-SULFOTRANSFERASE"/>
    <property type="match status" value="1"/>
</dbReference>
<name>A0A0D3KK68_EMIH1</name>
<reference evidence="2" key="2">
    <citation type="submission" date="2024-10" db="UniProtKB">
        <authorList>
            <consortium name="EnsemblProtists"/>
        </authorList>
    </citation>
    <scope>IDENTIFICATION</scope>
</reference>
<dbReference type="PaxDb" id="2903-EOD36153"/>
<keyword evidence="3" id="KW-1185">Reference proteome</keyword>
<dbReference type="HOGENOM" id="CLU_638481_0_0_1"/>
<dbReference type="InterPro" id="IPR037359">
    <property type="entry name" value="NST/OST"/>
</dbReference>
<evidence type="ECO:0000313" key="2">
    <source>
        <dbReference type="EnsemblProtists" id="EOD36153"/>
    </source>
</evidence>